<protein>
    <submittedName>
        <fullName evidence="6">TetR/AcrR family transcriptional regulator</fullName>
    </submittedName>
</protein>
<gene>
    <name evidence="6" type="ORF">ENE74_16455</name>
</gene>
<dbReference type="InterPro" id="IPR050109">
    <property type="entry name" value="HTH-type_TetR-like_transc_reg"/>
</dbReference>
<dbReference type="OrthoDB" id="5293556at2"/>
<evidence type="ECO:0000256" key="3">
    <source>
        <dbReference type="ARBA" id="ARBA00023163"/>
    </source>
</evidence>
<dbReference type="EMBL" id="RZUL01000010">
    <property type="protein sequence ID" value="RVT39163.1"/>
    <property type="molecule type" value="Genomic_DNA"/>
</dbReference>
<keyword evidence="3" id="KW-0804">Transcription</keyword>
<evidence type="ECO:0000256" key="1">
    <source>
        <dbReference type="ARBA" id="ARBA00023015"/>
    </source>
</evidence>
<organism evidence="6 7">
    <name type="scientific">Sphingobium algorifonticola</name>
    <dbReference type="NCBI Taxonomy" id="2008318"/>
    <lineage>
        <taxon>Bacteria</taxon>
        <taxon>Pseudomonadati</taxon>
        <taxon>Pseudomonadota</taxon>
        <taxon>Alphaproteobacteria</taxon>
        <taxon>Sphingomonadales</taxon>
        <taxon>Sphingomonadaceae</taxon>
        <taxon>Sphingobium</taxon>
    </lineage>
</organism>
<dbReference type="AlphaFoldDB" id="A0A437J3S0"/>
<reference evidence="6 7" key="1">
    <citation type="submission" date="2019-01" db="EMBL/GenBank/DDBJ databases">
        <authorList>
            <person name="Chen W.-M."/>
        </authorList>
    </citation>
    <scope>NUCLEOTIDE SEQUENCE [LARGE SCALE GENOMIC DNA]</scope>
    <source>
        <strain evidence="6 7">TLA-22</strain>
    </source>
</reference>
<dbReference type="InterPro" id="IPR001647">
    <property type="entry name" value="HTH_TetR"/>
</dbReference>
<dbReference type="SUPFAM" id="SSF46689">
    <property type="entry name" value="Homeodomain-like"/>
    <property type="match status" value="1"/>
</dbReference>
<dbReference type="GO" id="GO:0000976">
    <property type="term" value="F:transcription cis-regulatory region binding"/>
    <property type="evidence" value="ECO:0007669"/>
    <property type="project" value="TreeGrafter"/>
</dbReference>
<dbReference type="InterPro" id="IPR023772">
    <property type="entry name" value="DNA-bd_HTH_TetR-type_CS"/>
</dbReference>
<dbReference type="Proteomes" id="UP000282977">
    <property type="component" value="Unassembled WGS sequence"/>
</dbReference>
<feature type="domain" description="HTH tetR-type" evidence="5">
    <location>
        <begin position="6"/>
        <end position="65"/>
    </location>
</feature>
<dbReference type="Gene3D" id="1.10.357.10">
    <property type="entry name" value="Tetracycline Repressor, domain 2"/>
    <property type="match status" value="1"/>
</dbReference>
<keyword evidence="1" id="KW-0805">Transcription regulation</keyword>
<evidence type="ECO:0000259" key="5">
    <source>
        <dbReference type="PROSITE" id="PS50977"/>
    </source>
</evidence>
<accession>A0A437J3S0</accession>
<evidence type="ECO:0000256" key="4">
    <source>
        <dbReference type="PROSITE-ProRule" id="PRU00335"/>
    </source>
</evidence>
<keyword evidence="2 4" id="KW-0238">DNA-binding</keyword>
<evidence type="ECO:0000256" key="2">
    <source>
        <dbReference type="ARBA" id="ARBA00023125"/>
    </source>
</evidence>
<keyword evidence="7" id="KW-1185">Reference proteome</keyword>
<evidence type="ECO:0000313" key="6">
    <source>
        <dbReference type="EMBL" id="RVT39163.1"/>
    </source>
</evidence>
<dbReference type="GO" id="GO:0003700">
    <property type="term" value="F:DNA-binding transcription factor activity"/>
    <property type="evidence" value="ECO:0007669"/>
    <property type="project" value="TreeGrafter"/>
</dbReference>
<evidence type="ECO:0000313" key="7">
    <source>
        <dbReference type="Proteomes" id="UP000282977"/>
    </source>
</evidence>
<feature type="DNA-binding region" description="H-T-H motif" evidence="4">
    <location>
        <begin position="28"/>
        <end position="47"/>
    </location>
</feature>
<dbReference type="PANTHER" id="PTHR30055:SF234">
    <property type="entry name" value="HTH-TYPE TRANSCRIPTIONAL REGULATOR BETI"/>
    <property type="match status" value="1"/>
</dbReference>
<sequence>MNRPRKASDEDILNATLAALRQGGPAMSVQQVAERLDITQAALFRRFDTKQNLIVQALRWHGRSFSWTDTIRTEPSADRSIFRTQLVALARAVAEVGEMSVLAADGFRAIGVTKPIGPMAMEVGFPSLPELHAAVSEWLDKAARKQLVEGRHVPHIAIALLGGMSLLHFITREKNEAIGGEVDAYVDFLVGPGNAAEHR</sequence>
<dbReference type="PROSITE" id="PS50977">
    <property type="entry name" value="HTH_TETR_2"/>
    <property type="match status" value="1"/>
</dbReference>
<dbReference type="PROSITE" id="PS01081">
    <property type="entry name" value="HTH_TETR_1"/>
    <property type="match status" value="1"/>
</dbReference>
<dbReference type="Pfam" id="PF00440">
    <property type="entry name" value="TetR_N"/>
    <property type="match status" value="1"/>
</dbReference>
<comment type="caution">
    <text evidence="6">The sequence shown here is derived from an EMBL/GenBank/DDBJ whole genome shotgun (WGS) entry which is preliminary data.</text>
</comment>
<dbReference type="PANTHER" id="PTHR30055">
    <property type="entry name" value="HTH-TYPE TRANSCRIPTIONAL REGULATOR RUTR"/>
    <property type="match status" value="1"/>
</dbReference>
<dbReference type="InterPro" id="IPR009057">
    <property type="entry name" value="Homeodomain-like_sf"/>
</dbReference>
<proteinExistence type="predicted"/>
<name>A0A437J3S0_9SPHN</name>